<dbReference type="InterPro" id="IPR036404">
    <property type="entry name" value="Jacalin-like_lectin_dom_sf"/>
</dbReference>
<evidence type="ECO:0000313" key="3">
    <source>
        <dbReference type="Proteomes" id="UP001158576"/>
    </source>
</evidence>
<organism evidence="2 3">
    <name type="scientific">Oikopleura dioica</name>
    <name type="common">Tunicate</name>
    <dbReference type="NCBI Taxonomy" id="34765"/>
    <lineage>
        <taxon>Eukaryota</taxon>
        <taxon>Metazoa</taxon>
        <taxon>Chordata</taxon>
        <taxon>Tunicata</taxon>
        <taxon>Appendicularia</taxon>
        <taxon>Copelata</taxon>
        <taxon>Oikopleuridae</taxon>
        <taxon>Oikopleura</taxon>
    </lineage>
</organism>
<name>A0ABN7SHR9_OIKDI</name>
<dbReference type="Gene3D" id="2.100.10.30">
    <property type="entry name" value="Jacalin-like lectin domain"/>
    <property type="match status" value="1"/>
</dbReference>
<accession>A0ABN7SHR9</accession>
<evidence type="ECO:0000313" key="2">
    <source>
        <dbReference type="EMBL" id="CAG5098110.1"/>
    </source>
</evidence>
<dbReference type="InterPro" id="IPR001229">
    <property type="entry name" value="Jacalin-like_lectin_dom"/>
</dbReference>
<dbReference type="SUPFAM" id="SSF51101">
    <property type="entry name" value="Mannose-binding lectins"/>
    <property type="match status" value="1"/>
</dbReference>
<keyword evidence="3" id="KW-1185">Reference proteome</keyword>
<dbReference type="Proteomes" id="UP001158576">
    <property type="component" value="Chromosome XSR"/>
</dbReference>
<reference evidence="2 3" key="1">
    <citation type="submission" date="2021-04" db="EMBL/GenBank/DDBJ databases">
        <authorList>
            <person name="Bliznina A."/>
        </authorList>
    </citation>
    <scope>NUCLEOTIDE SEQUENCE [LARGE SCALE GENOMIC DNA]</scope>
</reference>
<dbReference type="Pfam" id="PF01419">
    <property type="entry name" value="Jacalin"/>
    <property type="match status" value="1"/>
</dbReference>
<evidence type="ECO:0000259" key="1">
    <source>
        <dbReference type="Pfam" id="PF01419"/>
    </source>
</evidence>
<dbReference type="EMBL" id="OU015569">
    <property type="protein sequence ID" value="CAG5098110.1"/>
    <property type="molecule type" value="Genomic_DNA"/>
</dbReference>
<protein>
    <submittedName>
        <fullName evidence="2">Oidioi.mRNA.OKI2018_I69.XSR.g15378.t1.cds</fullName>
    </submittedName>
</protein>
<feature type="domain" description="Jacalin-type lectin" evidence="1">
    <location>
        <begin position="14"/>
        <end position="96"/>
    </location>
</feature>
<gene>
    <name evidence="2" type="ORF">OKIOD_LOCUS6936</name>
</gene>
<proteinExistence type="predicted"/>
<sequence length="151" mass="16455">MREFTINLHPNQREEVIVHAGWVVDGLKFGNEKNQGPKQSIGGNGGTRRVFHLGPKESIGRVWGNRIMFEGHKVIGQITFQTTNGTVHGPFGSNGNPRGDPIGIIETFDFCSSPGQAMTAQVGSRAGPGLKKITGSCSNKFIFAMNFHFQE</sequence>